<dbReference type="Pfam" id="PF04191">
    <property type="entry name" value="PEMT"/>
    <property type="match status" value="1"/>
</dbReference>
<keyword evidence="4 5" id="KW-0472">Membrane</keyword>
<keyword evidence="3 5" id="KW-1133">Transmembrane helix</keyword>
<feature type="transmembrane region" description="Helical" evidence="5">
    <location>
        <begin position="219"/>
        <end position="235"/>
    </location>
</feature>
<evidence type="ECO:0000256" key="1">
    <source>
        <dbReference type="ARBA" id="ARBA00004127"/>
    </source>
</evidence>
<comment type="caution">
    <text evidence="6">The sequence shown here is derived from an EMBL/GenBank/DDBJ whole genome shotgun (WGS) entry which is preliminary data.</text>
</comment>
<dbReference type="Proteomes" id="UP000435357">
    <property type="component" value="Unassembled WGS sequence"/>
</dbReference>
<keyword evidence="7" id="KW-1185">Reference proteome</keyword>
<dbReference type="PANTHER" id="PTHR12714">
    <property type="entry name" value="PROTEIN-S ISOPRENYLCYSTEINE O-METHYLTRANSFERASE"/>
    <property type="match status" value="1"/>
</dbReference>
<feature type="transmembrane region" description="Helical" evidence="5">
    <location>
        <begin position="191"/>
        <end position="207"/>
    </location>
</feature>
<protein>
    <submittedName>
        <fullName evidence="6">DUF1295 domain-containing protein</fullName>
    </submittedName>
</protein>
<keyword evidence="2 5" id="KW-0812">Transmembrane</keyword>
<evidence type="ECO:0000256" key="2">
    <source>
        <dbReference type="ARBA" id="ARBA00022692"/>
    </source>
</evidence>
<dbReference type="GO" id="GO:0012505">
    <property type="term" value="C:endomembrane system"/>
    <property type="evidence" value="ECO:0007669"/>
    <property type="project" value="UniProtKB-SubCell"/>
</dbReference>
<dbReference type="InterPro" id="IPR007318">
    <property type="entry name" value="Phopholipid_MeTrfase"/>
</dbReference>
<organism evidence="6 7">
    <name type="scientific">Salibacter halophilus</name>
    <dbReference type="NCBI Taxonomy" id="1803916"/>
    <lineage>
        <taxon>Bacteria</taxon>
        <taxon>Pseudomonadati</taxon>
        <taxon>Bacteroidota</taxon>
        <taxon>Flavobacteriia</taxon>
        <taxon>Flavobacteriales</taxon>
        <taxon>Salibacteraceae</taxon>
        <taxon>Salibacter</taxon>
    </lineage>
</organism>
<proteinExistence type="predicted"/>
<evidence type="ECO:0000256" key="4">
    <source>
        <dbReference type="ARBA" id="ARBA00023136"/>
    </source>
</evidence>
<comment type="subcellular location">
    <subcellularLocation>
        <location evidence="1">Endomembrane system</location>
        <topology evidence="1">Multi-pass membrane protein</topology>
    </subcellularLocation>
</comment>
<evidence type="ECO:0000256" key="5">
    <source>
        <dbReference type="SAM" id="Phobius"/>
    </source>
</evidence>
<feature type="transmembrane region" description="Helical" evidence="5">
    <location>
        <begin position="110"/>
        <end position="136"/>
    </location>
</feature>
<accession>A0A6N6M4I5</accession>
<dbReference type="EMBL" id="WACR01000005">
    <property type="protein sequence ID" value="KAB1064381.1"/>
    <property type="molecule type" value="Genomic_DNA"/>
</dbReference>
<gene>
    <name evidence="6" type="ORF">F3059_06675</name>
</gene>
<dbReference type="OrthoDB" id="9809773at2"/>
<dbReference type="PROSITE" id="PS50244">
    <property type="entry name" value="S5A_REDUCTASE"/>
    <property type="match status" value="1"/>
</dbReference>
<name>A0A6N6M4I5_9FLAO</name>
<reference evidence="6 7" key="1">
    <citation type="submission" date="2019-09" db="EMBL/GenBank/DDBJ databases">
        <title>Genomes of Cryomorphaceae.</title>
        <authorList>
            <person name="Bowman J.P."/>
        </authorList>
    </citation>
    <scope>NUCLEOTIDE SEQUENCE [LARGE SCALE GENOMIC DNA]</scope>
    <source>
        <strain evidence="6 7">KCTC 52047</strain>
    </source>
</reference>
<dbReference type="Gene3D" id="1.20.120.1630">
    <property type="match status" value="1"/>
</dbReference>
<dbReference type="RefSeq" id="WP_151167492.1">
    <property type="nucleotide sequence ID" value="NZ_WACR01000005.1"/>
</dbReference>
<evidence type="ECO:0000256" key="3">
    <source>
        <dbReference type="ARBA" id="ARBA00022989"/>
    </source>
</evidence>
<evidence type="ECO:0000313" key="6">
    <source>
        <dbReference type="EMBL" id="KAB1064381.1"/>
    </source>
</evidence>
<sequence>MALQEEFKSQGDFLFKNRSYIPLIVLLVALIQIYFQANKGLDSHWPFSYNGLEITGIVVAFIGFFIRVITIGQSAKNTSGRNTSEGQVADHLNTSGIYSTVRHPLYVGNFFMWLGPALMTQNLWFVLAFILFYWVYYERIMYAEEQFLRGKFKEAYLNWSKDVPAFVPKLSAYRSSDLDFTWKKVIKKEKNGFAAIFIVFAVFRAVHDYGIYGKATFEAWIYTAAIVGVIIYLIIKYTRKFTHLFDEDDR</sequence>
<evidence type="ECO:0000313" key="7">
    <source>
        <dbReference type="Proteomes" id="UP000435357"/>
    </source>
</evidence>
<feature type="transmembrane region" description="Helical" evidence="5">
    <location>
        <begin position="49"/>
        <end position="69"/>
    </location>
</feature>
<feature type="transmembrane region" description="Helical" evidence="5">
    <location>
        <begin position="20"/>
        <end position="37"/>
    </location>
</feature>
<dbReference type="GO" id="GO:0016740">
    <property type="term" value="F:transferase activity"/>
    <property type="evidence" value="ECO:0007669"/>
    <property type="project" value="UniProtKB-ARBA"/>
</dbReference>
<dbReference type="PANTHER" id="PTHR12714:SF9">
    <property type="entry name" value="PROTEIN-S-ISOPRENYLCYSTEINE O-METHYLTRANSFERASE"/>
    <property type="match status" value="1"/>
</dbReference>
<dbReference type="AlphaFoldDB" id="A0A6N6M4I5"/>